<evidence type="ECO:0000256" key="1">
    <source>
        <dbReference type="SAM" id="MobiDB-lite"/>
    </source>
</evidence>
<keyword evidence="2" id="KW-0812">Transmembrane</keyword>
<evidence type="ECO:0000313" key="3">
    <source>
        <dbReference type="EMBL" id="PKZ17240.1"/>
    </source>
</evidence>
<proteinExistence type="predicted"/>
<evidence type="ECO:0000313" key="4">
    <source>
        <dbReference type="Proteomes" id="UP000234335"/>
    </source>
</evidence>
<dbReference type="Gene3D" id="2.60.40.3050">
    <property type="match status" value="1"/>
</dbReference>
<organism evidence="3 4">
    <name type="scientific">Anaerococcus octavius</name>
    <dbReference type="NCBI Taxonomy" id="54007"/>
    <lineage>
        <taxon>Bacteria</taxon>
        <taxon>Bacillati</taxon>
        <taxon>Bacillota</taxon>
        <taxon>Tissierellia</taxon>
        <taxon>Tissierellales</taxon>
        <taxon>Peptoniphilaceae</taxon>
        <taxon>Anaerococcus</taxon>
    </lineage>
</organism>
<feature type="transmembrane region" description="Helical" evidence="2">
    <location>
        <begin position="225"/>
        <end position="244"/>
    </location>
</feature>
<comment type="caution">
    <text evidence="3">The sequence shown here is derived from an EMBL/GenBank/DDBJ whole genome shotgun (WGS) entry which is preliminary data.</text>
</comment>
<name>A0A2I1MAU3_9FIRM</name>
<accession>A0A2I1MAU3</accession>
<reference evidence="3 4" key="1">
    <citation type="submission" date="2017-12" db="EMBL/GenBank/DDBJ databases">
        <title>Phylogenetic diversity of female urinary microbiome.</title>
        <authorList>
            <person name="Thomas-White K."/>
            <person name="Wolfe A.J."/>
        </authorList>
    </citation>
    <scope>NUCLEOTIDE SEQUENCE [LARGE SCALE GENOMIC DNA]</scope>
    <source>
        <strain evidence="3 4">UMB0119</strain>
    </source>
</reference>
<gene>
    <name evidence="3" type="ORF">CYJ34_00605</name>
</gene>
<keyword evidence="2" id="KW-1133">Transmembrane helix</keyword>
<dbReference type="EMBL" id="PKGS01000001">
    <property type="protein sequence ID" value="PKZ17240.1"/>
    <property type="molecule type" value="Genomic_DNA"/>
</dbReference>
<evidence type="ECO:0008006" key="5">
    <source>
        <dbReference type="Google" id="ProtNLM"/>
    </source>
</evidence>
<dbReference type="Proteomes" id="UP000234335">
    <property type="component" value="Unassembled WGS sequence"/>
</dbReference>
<sequence>MKSSNRFKNLILIMMVVIFPLLVSKADEKISIPISVEWTYEGQKWENSPHQSNVVIKALNDAPGFSNSSFNSTGNYKIEITEPNFNKAGKYEYLIYQNNEDFTEKGKTVIYDKTKYRLVFFVQNGTNGLTSSVYAYNESDYKENDNNTNKKAEIKFINDDPYKHKDNGEIVGPDDSKNPPKKEDGNKDSTLDPEKNIKDNKGKSCIYLANKNNSNRQSNDRVKTGIESLGIWLVILILSAYLLYKLEVNKRKKPYHS</sequence>
<dbReference type="InterPro" id="IPR038174">
    <property type="entry name" value="Strep_pil_link_sf"/>
</dbReference>
<feature type="region of interest" description="Disordered" evidence="1">
    <location>
        <begin position="157"/>
        <end position="199"/>
    </location>
</feature>
<keyword evidence="2" id="KW-0472">Membrane</keyword>
<protein>
    <recommendedName>
        <fullName evidence="5">Streptococcal pilin isopeptide linker domain-containing protein</fullName>
    </recommendedName>
</protein>
<evidence type="ECO:0000256" key="2">
    <source>
        <dbReference type="SAM" id="Phobius"/>
    </source>
</evidence>
<dbReference type="RefSeq" id="WP_101539409.1">
    <property type="nucleotide sequence ID" value="NZ_PKGS01000001.1"/>
</dbReference>
<keyword evidence="4" id="KW-1185">Reference proteome</keyword>
<dbReference type="AlphaFoldDB" id="A0A2I1MAU3"/>